<dbReference type="PROSITE" id="PS50294">
    <property type="entry name" value="WD_REPEATS_REGION"/>
    <property type="match status" value="1"/>
</dbReference>
<dbReference type="SMART" id="SM00320">
    <property type="entry name" value="WD40"/>
    <property type="match status" value="5"/>
</dbReference>
<dbReference type="InterPro" id="IPR051865">
    <property type="entry name" value="WD-repeat_CDT2_adapter"/>
</dbReference>
<gene>
    <name evidence="6" type="ORF">EHS24_004395</name>
</gene>
<dbReference type="InterPro" id="IPR036322">
    <property type="entry name" value="WD40_repeat_dom_sf"/>
</dbReference>
<keyword evidence="2" id="KW-0833">Ubl conjugation pathway</keyword>
<dbReference type="InterPro" id="IPR001680">
    <property type="entry name" value="WD40_rpt"/>
</dbReference>
<dbReference type="AlphaFoldDB" id="A0A427Y506"/>
<dbReference type="Gene3D" id="2.130.10.10">
    <property type="entry name" value="YVTN repeat-like/Quinoprotein amine dehydrogenase"/>
    <property type="match status" value="2"/>
</dbReference>
<reference evidence="6 7" key="1">
    <citation type="submission" date="2018-11" db="EMBL/GenBank/DDBJ databases">
        <title>Genome sequence of Apiotrichum porosum DSM 27194.</title>
        <authorList>
            <person name="Aliyu H."/>
            <person name="Gorte O."/>
            <person name="Ochsenreither K."/>
        </authorList>
    </citation>
    <scope>NUCLEOTIDE SEQUENCE [LARGE SCALE GENOMIC DNA]</scope>
    <source>
        <strain evidence="6 7">DSM 27194</strain>
    </source>
</reference>
<accession>A0A427Y506</accession>
<evidence type="ECO:0000256" key="5">
    <source>
        <dbReference type="SAM" id="MobiDB-lite"/>
    </source>
</evidence>
<dbReference type="PROSITE" id="PS50082">
    <property type="entry name" value="WD_REPEATS_2"/>
    <property type="match status" value="1"/>
</dbReference>
<evidence type="ECO:0000256" key="1">
    <source>
        <dbReference type="ARBA" id="ARBA00004906"/>
    </source>
</evidence>
<dbReference type="PANTHER" id="PTHR22852:SF0">
    <property type="entry name" value="DENTICLELESS PROTEIN HOMOLOG"/>
    <property type="match status" value="1"/>
</dbReference>
<dbReference type="GO" id="GO:0005634">
    <property type="term" value="C:nucleus"/>
    <property type="evidence" value="ECO:0007669"/>
    <property type="project" value="TreeGrafter"/>
</dbReference>
<sequence length="555" mass="59907">MLSSSPSPPAKRTLTPSPPKRLFPIFLSKPDISPSSSSSDADFNKSKRAKIHTSTSSHKASSKRSRPSSETEEIPPTRTSLPNYFAPTVPLRVALCSRKPYPVETPAVISTHPQVWRRSRKRLGQPALVPSNTRPIRVTYLSSLVTGLTSNTASPPSTVMMPSLNNPTGHDRDFDPSLVVAFNNCARMYTLDEAKHLAKKRLLAIGSEEGAVRIVDIDEPQENGSSGGLWWQAHANGVFDLKWTSNDSRLLSASADQSLRLYDVCSGNPKVLATLRGHTSTIKATVFLDANRGSNPVYDCNIVASGGRDGNINIYDLRCQGVSLGDDERSVSRTITSLVALESMPGILASGGSFDGVVKLWDIRCPDSTSSMRPKATPYGVLPDPTIAGANPARRARSINALCEQTSNGDLYVLSGDSKIHILRPSAAKESLVDPTDAILGQKFVHPDLVTRSFYIRMSLSPDGRYLACGSSHAGVMAWDTTQVGTCTSDIVASRLRIPAYGDHSPEVIGVDWAKDALAASSDDCVTRLWRANLEIAQKVREDPAGSGRDWSGIV</sequence>
<evidence type="ECO:0000256" key="2">
    <source>
        <dbReference type="ARBA" id="ARBA00022786"/>
    </source>
</evidence>
<dbReference type="InterPro" id="IPR015943">
    <property type="entry name" value="WD40/YVTN_repeat-like_dom_sf"/>
</dbReference>
<evidence type="ECO:0000256" key="3">
    <source>
        <dbReference type="ARBA" id="ARBA00038344"/>
    </source>
</evidence>
<dbReference type="GeneID" id="39588938"/>
<dbReference type="RefSeq" id="XP_028478949.1">
    <property type="nucleotide sequence ID" value="XM_028619977.1"/>
</dbReference>
<comment type="pathway">
    <text evidence="1">Protein modification; protein ubiquitination.</text>
</comment>
<comment type="similarity">
    <text evidence="3">Belongs to the WD repeat cdt2 family.</text>
</comment>
<evidence type="ECO:0000256" key="4">
    <source>
        <dbReference type="PROSITE-ProRule" id="PRU00221"/>
    </source>
</evidence>
<keyword evidence="7" id="KW-1185">Reference proteome</keyword>
<dbReference type="OrthoDB" id="2096344at2759"/>
<dbReference type="PANTHER" id="PTHR22852">
    <property type="entry name" value="LETHAL 2 DENTICLELESS PROTEIN RETINOIC ACID-REGULATED NUCLEAR MATRIX-ASSOCIATED PROTEIN"/>
    <property type="match status" value="1"/>
</dbReference>
<keyword evidence="4" id="KW-0853">WD repeat</keyword>
<organism evidence="6 7">
    <name type="scientific">Apiotrichum porosum</name>
    <dbReference type="NCBI Taxonomy" id="105984"/>
    <lineage>
        <taxon>Eukaryota</taxon>
        <taxon>Fungi</taxon>
        <taxon>Dikarya</taxon>
        <taxon>Basidiomycota</taxon>
        <taxon>Agaricomycotina</taxon>
        <taxon>Tremellomycetes</taxon>
        <taxon>Trichosporonales</taxon>
        <taxon>Trichosporonaceae</taxon>
        <taxon>Apiotrichum</taxon>
    </lineage>
</organism>
<feature type="repeat" description="WD" evidence="4">
    <location>
        <begin position="231"/>
        <end position="264"/>
    </location>
</feature>
<feature type="region of interest" description="Disordered" evidence="5">
    <location>
        <begin position="1"/>
        <end position="83"/>
    </location>
</feature>
<protein>
    <submittedName>
        <fullName evidence="6">Uncharacterized protein</fullName>
    </submittedName>
</protein>
<dbReference type="SUPFAM" id="SSF50978">
    <property type="entry name" value="WD40 repeat-like"/>
    <property type="match status" value="1"/>
</dbReference>
<evidence type="ECO:0000313" key="7">
    <source>
        <dbReference type="Proteomes" id="UP000279236"/>
    </source>
</evidence>
<dbReference type="Proteomes" id="UP000279236">
    <property type="component" value="Unassembled WGS sequence"/>
</dbReference>
<name>A0A427Y506_9TREE</name>
<proteinExistence type="inferred from homology"/>
<dbReference type="EMBL" id="RSCE01000002">
    <property type="protein sequence ID" value="RSH86164.1"/>
    <property type="molecule type" value="Genomic_DNA"/>
</dbReference>
<evidence type="ECO:0000313" key="6">
    <source>
        <dbReference type="EMBL" id="RSH86164.1"/>
    </source>
</evidence>
<dbReference type="GO" id="GO:0043161">
    <property type="term" value="P:proteasome-mediated ubiquitin-dependent protein catabolic process"/>
    <property type="evidence" value="ECO:0007669"/>
    <property type="project" value="TreeGrafter"/>
</dbReference>
<dbReference type="GO" id="GO:0030674">
    <property type="term" value="F:protein-macromolecule adaptor activity"/>
    <property type="evidence" value="ECO:0007669"/>
    <property type="project" value="TreeGrafter"/>
</dbReference>
<dbReference type="STRING" id="105984.A0A427Y506"/>
<comment type="caution">
    <text evidence="6">The sequence shown here is derived from an EMBL/GenBank/DDBJ whole genome shotgun (WGS) entry which is preliminary data.</text>
</comment>
<feature type="compositionally biased region" description="Low complexity" evidence="5">
    <location>
        <begin position="28"/>
        <end position="41"/>
    </location>
</feature>
<dbReference type="Pfam" id="PF00400">
    <property type="entry name" value="WD40"/>
    <property type="match status" value="2"/>
</dbReference>